<comment type="caution">
    <text evidence="2">The sequence shown here is derived from an EMBL/GenBank/DDBJ whole genome shotgun (WGS) entry which is preliminary data.</text>
</comment>
<organism evidence="2 3">
    <name type="scientific">Kribbella shirazensis</name>
    <dbReference type="NCBI Taxonomy" id="1105143"/>
    <lineage>
        <taxon>Bacteria</taxon>
        <taxon>Bacillati</taxon>
        <taxon>Actinomycetota</taxon>
        <taxon>Actinomycetes</taxon>
        <taxon>Propionibacteriales</taxon>
        <taxon>Kribbellaceae</taxon>
        <taxon>Kribbella</taxon>
    </lineage>
</organism>
<evidence type="ECO:0000256" key="1">
    <source>
        <dbReference type="SAM" id="Phobius"/>
    </source>
</evidence>
<feature type="transmembrane region" description="Helical" evidence="1">
    <location>
        <begin position="83"/>
        <end position="101"/>
    </location>
</feature>
<dbReference type="RefSeq" id="WP_238350449.1">
    <property type="nucleotide sequence ID" value="NZ_JAASRO010000001.1"/>
</dbReference>
<protein>
    <submittedName>
        <fullName evidence="2">Uncharacterized protein</fullName>
    </submittedName>
</protein>
<proteinExistence type="predicted"/>
<feature type="transmembrane region" description="Helical" evidence="1">
    <location>
        <begin position="28"/>
        <end position="45"/>
    </location>
</feature>
<accession>A0A7X6A3E6</accession>
<name>A0A7X6A3E6_9ACTN</name>
<dbReference type="Proteomes" id="UP000555407">
    <property type="component" value="Unassembled WGS sequence"/>
</dbReference>
<keyword evidence="3" id="KW-1185">Reference proteome</keyword>
<feature type="transmembrane region" description="Helical" evidence="1">
    <location>
        <begin position="51"/>
        <end position="71"/>
    </location>
</feature>
<keyword evidence="1" id="KW-0812">Transmembrane</keyword>
<dbReference type="AlphaFoldDB" id="A0A7X6A3E6"/>
<evidence type="ECO:0000313" key="2">
    <source>
        <dbReference type="EMBL" id="NIK59254.1"/>
    </source>
</evidence>
<keyword evidence="1" id="KW-0472">Membrane</keyword>
<feature type="transmembrane region" description="Helical" evidence="1">
    <location>
        <begin position="107"/>
        <end position="125"/>
    </location>
</feature>
<gene>
    <name evidence="2" type="ORF">BJY22_004971</name>
</gene>
<reference evidence="2 3" key="1">
    <citation type="submission" date="2020-03" db="EMBL/GenBank/DDBJ databases">
        <title>Sequencing the genomes of 1000 actinobacteria strains.</title>
        <authorList>
            <person name="Klenk H.-P."/>
        </authorList>
    </citation>
    <scope>NUCLEOTIDE SEQUENCE [LARGE SCALE GENOMIC DNA]</scope>
    <source>
        <strain evidence="2 3">DSM 45490</strain>
    </source>
</reference>
<keyword evidence="1" id="KW-1133">Transmembrane helix</keyword>
<sequence length="240" mass="25188">MSEMMRSSGADGSDPGACRGKIRTVRSWCVYLATTAGLVCAWANWGLGGVIVSVAIFATATAVVATSVWGGDGRSALRRIARFTLAGGLIGPAAAGLIAVFTFAGVLVVLILAATTPALTSLVLARRQHARADDPHVAQPESATPRDPVISLADGPVLIPEPELRSLDDEALCLAWRRSFSVLAASRSAAERLSVVEQRQQYLDELQRRSPEGVAAWLASGARASGNPLPYVGDARRRAS</sequence>
<evidence type="ECO:0000313" key="3">
    <source>
        <dbReference type="Proteomes" id="UP000555407"/>
    </source>
</evidence>
<dbReference type="EMBL" id="JAASRO010000001">
    <property type="protein sequence ID" value="NIK59254.1"/>
    <property type="molecule type" value="Genomic_DNA"/>
</dbReference>